<feature type="region of interest" description="Disordered" evidence="1">
    <location>
        <begin position="1"/>
        <end position="142"/>
    </location>
</feature>
<evidence type="ECO:0000256" key="1">
    <source>
        <dbReference type="SAM" id="MobiDB-lite"/>
    </source>
</evidence>
<comment type="caution">
    <text evidence="2">The sequence shown here is derived from an EMBL/GenBank/DDBJ whole genome shotgun (WGS) entry which is preliminary data.</text>
</comment>
<accession>A0A1M2W1V3</accession>
<name>A0A1M2W1V3_TRAPU</name>
<dbReference type="AlphaFoldDB" id="A0A1M2W1V3"/>
<sequence length="515" mass="56797">MNMNDYPNPPRAPSRAGYRRPTIARTVSSDDLLPEIPSLNTLKSQPIIRFPSSSSSDSDSDEDEDFKPLAIALPSLYPPISPTSSTSSSDLDSPSSSSEEDLHYFSDEPAFDDFPIPPRTQEDYTPPPQQISAPSADIESLPSHPTLFHHGLSRSALATCREFWDRRFRLWHAWRAQVEHVDAVQAEYRREGLRATLRFPDPPVLPRTRTLPSQGANGINHATVVAARRARVQACSPYAPVFPRMGDLAALRDPYGDWPDRAFIYHPTYSISKTLFHHDMLERARARAGGLYAFDSPASAYSQDDASTQQESGGAPKLWEVDWRARWQILISRQQYPPQPFPHPPQQEDSPVYGWSCPSTSDVSTPPAQEEELGPFMWQGTDDTPTLVPFESPSTQDAGADVHSPMTVQGWRVAQLEDATTPAVRLPARTTAGLRSLAEELADVVAAGQDGGGAECECEEPPPRPASPRFFFQDLEDDEVDEDEADGDLGVRIRPALGARGLDGLVGMSVRPVSC</sequence>
<gene>
    <name evidence="2" type="ORF">TRAPUB_9607</name>
</gene>
<evidence type="ECO:0000313" key="3">
    <source>
        <dbReference type="Proteomes" id="UP000184267"/>
    </source>
</evidence>
<reference evidence="2 3" key="1">
    <citation type="submission" date="2016-10" db="EMBL/GenBank/DDBJ databases">
        <title>Genome sequence of the basidiomycete white-rot fungus Trametes pubescens.</title>
        <authorList>
            <person name="Makela M.R."/>
            <person name="Granchi Z."/>
            <person name="Peng M."/>
            <person name="De Vries R.P."/>
            <person name="Grigoriev I."/>
            <person name="Riley R."/>
            <person name="Hilden K."/>
        </authorList>
    </citation>
    <scope>NUCLEOTIDE SEQUENCE [LARGE SCALE GENOMIC DNA]</scope>
    <source>
        <strain evidence="2 3">FBCC735</strain>
    </source>
</reference>
<proteinExistence type="predicted"/>
<protein>
    <submittedName>
        <fullName evidence="2">Uncharacterized protein</fullName>
    </submittedName>
</protein>
<dbReference type="OMA" id="WRARWQI"/>
<dbReference type="EMBL" id="MNAD01000356">
    <property type="protein sequence ID" value="OJT13837.1"/>
    <property type="molecule type" value="Genomic_DNA"/>
</dbReference>
<dbReference type="OrthoDB" id="2921613at2759"/>
<organism evidence="2 3">
    <name type="scientific">Trametes pubescens</name>
    <name type="common">White-rot fungus</name>
    <dbReference type="NCBI Taxonomy" id="154538"/>
    <lineage>
        <taxon>Eukaryota</taxon>
        <taxon>Fungi</taxon>
        <taxon>Dikarya</taxon>
        <taxon>Basidiomycota</taxon>
        <taxon>Agaricomycotina</taxon>
        <taxon>Agaricomycetes</taxon>
        <taxon>Polyporales</taxon>
        <taxon>Polyporaceae</taxon>
        <taxon>Trametes</taxon>
    </lineage>
</organism>
<evidence type="ECO:0000313" key="2">
    <source>
        <dbReference type="EMBL" id="OJT13837.1"/>
    </source>
</evidence>
<keyword evidence="3" id="KW-1185">Reference proteome</keyword>
<feature type="compositionally biased region" description="Low complexity" evidence="1">
    <location>
        <begin position="82"/>
        <end position="97"/>
    </location>
</feature>
<dbReference type="Proteomes" id="UP000184267">
    <property type="component" value="Unassembled WGS sequence"/>
</dbReference>